<proteinExistence type="predicted"/>
<keyword evidence="2" id="KW-1185">Reference proteome</keyword>
<reference evidence="1 2" key="1">
    <citation type="submission" date="2018-07" db="EMBL/GenBank/DDBJ databases">
        <title>Genome analysis of Larkinella rosea.</title>
        <authorList>
            <person name="Zhou Z."/>
            <person name="Wang G."/>
        </authorList>
    </citation>
    <scope>NUCLEOTIDE SEQUENCE [LARGE SCALE GENOMIC DNA]</scope>
    <source>
        <strain evidence="2">zzj9</strain>
    </source>
</reference>
<name>A0A368JGS4_9BACT</name>
<evidence type="ECO:0000313" key="2">
    <source>
        <dbReference type="Proteomes" id="UP000253383"/>
    </source>
</evidence>
<protein>
    <submittedName>
        <fullName evidence="1">Uncharacterized protein</fullName>
    </submittedName>
</protein>
<dbReference type="AlphaFoldDB" id="A0A368JGS4"/>
<comment type="caution">
    <text evidence="1">The sequence shown here is derived from an EMBL/GenBank/DDBJ whole genome shotgun (WGS) entry which is preliminary data.</text>
</comment>
<accession>A0A368JGS4</accession>
<evidence type="ECO:0000313" key="1">
    <source>
        <dbReference type="EMBL" id="RCR66732.1"/>
    </source>
</evidence>
<sequence length="99" mass="11476">MVTFKFYNYTTSLLFLFFYLHLFSSYSQTLEIRTLQKKLINSPDSITYIDHLNNIGFIMHMKSADSCLIYGIKVKAMADRHNYPKGKADAICNIATAFF</sequence>
<organism evidence="1 2">
    <name type="scientific">Larkinella punicea</name>
    <dbReference type="NCBI Taxonomy" id="2315727"/>
    <lineage>
        <taxon>Bacteria</taxon>
        <taxon>Pseudomonadati</taxon>
        <taxon>Bacteroidota</taxon>
        <taxon>Cytophagia</taxon>
        <taxon>Cytophagales</taxon>
        <taxon>Spirosomataceae</taxon>
        <taxon>Larkinella</taxon>
    </lineage>
</organism>
<dbReference type="Proteomes" id="UP000253383">
    <property type="component" value="Unassembled WGS sequence"/>
</dbReference>
<dbReference type="EMBL" id="QOWE01000025">
    <property type="protein sequence ID" value="RCR66732.1"/>
    <property type="molecule type" value="Genomic_DNA"/>
</dbReference>
<gene>
    <name evidence="1" type="ORF">DUE52_25910</name>
</gene>